<evidence type="ECO:0000256" key="3">
    <source>
        <dbReference type="ARBA" id="ARBA00004496"/>
    </source>
</evidence>
<dbReference type="NCBIfam" id="TIGR02482">
    <property type="entry name" value="PFKA_ATP"/>
    <property type="match status" value="1"/>
</dbReference>
<feature type="binding site" description="in other chain" evidence="15">
    <location>
        <begin position="255"/>
        <end position="258"/>
    </location>
    <ligand>
        <name>substrate</name>
        <note>ligand shared between dimeric partners</note>
    </ligand>
</feature>
<dbReference type="FunFam" id="3.40.50.450:FF:000001">
    <property type="entry name" value="ATP-dependent 6-phosphofructokinase"/>
    <property type="match status" value="1"/>
</dbReference>
<accession>A0A926DNV2</accession>
<comment type="caution">
    <text evidence="17">The sequence shown here is derived from an EMBL/GenBank/DDBJ whole genome shotgun (WGS) entry which is preliminary data.</text>
</comment>
<protein>
    <recommendedName>
        <fullName evidence="15">ATP-dependent 6-phosphofructokinase</fullName>
        <shortName evidence="15">ATP-PFK</shortName>
        <shortName evidence="15">Phosphofructokinase</shortName>
        <ecNumber evidence="15">2.7.1.11</ecNumber>
    </recommendedName>
    <alternativeName>
        <fullName evidence="15">Phosphohexokinase</fullName>
    </alternativeName>
</protein>
<keyword evidence="12 15" id="KW-0460">Magnesium</keyword>
<keyword evidence="18" id="KW-1185">Reference proteome</keyword>
<dbReference type="PRINTS" id="PR00476">
    <property type="entry name" value="PHFRCTKINASE"/>
</dbReference>
<dbReference type="Proteomes" id="UP000657006">
    <property type="component" value="Unassembled WGS sequence"/>
</dbReference>
<feature type="binding site" description="in other chain" evidence="15">
    <location>
        <begin position="189"/>
        <end position="191"/>
    </location>
    <ligand>
        <name>ADP</name>
        <dbReference type="ChEBI" id="CHEBI:456216"/>
        <note>allosteric activator; ligand shared between dimeric partners</note>
    </ligand>
</feature>
<feature type="binding site" description="in other chain" evidence="15">
    <location>
        <position position="217"/>
    </location>
    <ligand>
        <name>ADP</name>
        <dbReference type="ChEBI" id="CHEBI:456216"/>
        <note>allosteric activator; ligand shared between dimeric partners</note>
    </ligand>
</feature>
<feature type="binding site" evidence="15">
    <location>
        <position position="249"/>
    </location>
    <ligand>
        <name>substrate</name>
        <note>ligand shared between dimeric partners</note>
    </ligand>
</feature>
<comment type="subcellular location">
    <subcellularLocation>
        <location evidence="3 15">Cytoplasm</location>
    </subcellularLocation>
</comment>
<dbReference type="GO" id="GO:0046872">
    <property type="term" value="F:metal ion binding"/>
    <property type="evidence" value="ECO:0007669"/>
    <property type="project" value="UniProtKB-KW"/>
</dbReference>
<dbReference type="PANTHER" id="PTHR13697">
    <property type="entry name" value="PHOSPHOFRUCTOKINASE"/>
    <property type="match status" value="1"/>
</dbReference>
<evidence type="ECO:0000256" key="6">
    <source>
        <dbReference type="ARBA" id="ARBA00022533"/>
    </source>
</evidence>
<evidence type="ECO:0000256" key="5">
    <source>
        <dbReference type="ARBA" id="ARBA00022490"/>
    </source>
</evidence>
<dbReference type="GO" id="GO:0005945">
    <property type="term" value="C:6-phosphofructokinase complex"/>
    <property type="evidence" value="ECO:0007669"/>
    <property type="project" value="TreeGrafter"/>
</dbReference>
<dbReference type="Gene3D" id="3.40.50.460">
    <property type="entry name" value="Phosphofructokinase domain"/>
    <property type="match status" value="1"/>
</dbReference>
<dbReference type="InterPro" id="IPR022953">
    <property type="entry name" value="ATP_PFK"/>
</dbReference>
<feature type="binding site" description="in other chain" evidence="15">
    <location>
        <begin position="129"/>
        <end position="131"/>
    </location>
    <ligand>
        <name>substrate</name>
        <note>ligand shared between dimeric partners</note>
    </ligand>
</feature>
<evidence type="ECO:0000256" key="9">
    <source>
        <dbReference type="ARBA" id="ARBA00022741"/>
    </source>
</evidence>
<keyword evidence="13 15" id="KW-0324">Glycolysis</keyword>
<organism evidence="17 18">
    <name type="scientific">Bianquea renquensis</name>
    <dbReference type="NCBI Taxonomy" id="2763661"/>
    <lineage>
        <taxon>Bacteria</taxon>
        <taxon>Bacillati</taxon>
        <taxon>Bacillota</taxon>
        <taxon>Clostridia</taxon>
        <taxon>Eubacteriales</taxon>
        <taxon>Bianqueaceae</taxon>
        <taxon>Bianquea</taxon>
    </lineage>
</organism>
<dbReference type="SUPFAM" id="SSF53784">
    <property type="entry name" value="Phosphofructokinase"/>
    <property type="match status" value="1"/>
</dbReference>
<comment type="pathway">
    <text evidence="4 15">Carbohydrate degradation; glycolysis; D-glyceraldehyde 3-phosphate and glycerone phosphate from D-glucose: step 3/4.</text>
</comment>
<comment type="catalytic activity">
    <reaction evidence="14 15">
        <text>beta-D-fructose 6-phosphate + ATP = beta-D-fructose 1,6-bisphosphate + ADP + H(+)</text>
        <dbReference type="Rhea" id="RHEA:16109"/>
        <dbReference type="ChEBI" id="CHEBI:15378"/>
        <dbReference type="ChEBI" id="CHEBI:30616"/>
        <dbReference type="ChEBI" id="CHEBI:32966"/>
        <dbReference type="ChEBI" id="CHEBI:57634"/>
        <dbReference type="ChEBI" id="CHEBI:456216"/>
        <dbReference type="EC" id="2.7.1.11"/>
    </reaction>
</comment>
<evidence type="ECO:0000256" key="8">
    <source>
        <dbReference type="ARBA" id="ARBA00022723"/>
    </source>
</evidence>
<feature type="binding site" description="in other chain" evidence="15">
    <location>
        <position position="228"/>
    </location>
    <ligand>
        <name>substrate</name>
        <note>ligand shared between dimeric partners</note>
    </ligand>
</feature>
<comment type="cofactor">
    <cofactor evidence="1 15">
        <name>Mg(2+)</name>
        <dbReference type="ChEBI" id="CHEBI:18420"/>
    </cofactor>
</comment>
<dbReference type="GO" id="GO:0006002">
    <property type="term" value="P:fructose 6-phosphate metabolic process"/>
    <property type="evidence" value="ECO:0007669"/>
    <property type="project" value="UniProtKB-UniRule"/>
</dbReference>
<dbReference type="InterPro" id="IPR035966">
    <property type="entry name" value="PKF_sf"/>
</dbReference>
<dbReference type="GO" id="GO:0016208">
    <property type="term" value="F:AMP binding"/>
    <property type="evidence" value="ECO:0007669"/>
    <property type="project" value="TreeGrafter"/>
</dbReference>
<evidence type="ECO:0000256" key="13">
    <source>
        <dbReference type="ARBA" id="ARBA00023152"/>
    </source>
</evidence>
<evidence type="ECO:0000256" key="10">
    <source>
        <dbReference type="ARBA" id="ARBA00022777"/>
    </source>
</evidence>
<dbReference type="GO" id="GO:0003872">
    <property type="term" value="F:6-phosphofructokinase activity"/>
    <property type="evidence" value="ECO:0007669"/>
    <property type="project" value="UniProtKB-UniRule"/>
</dbReference>
<keyword evidence="11 15" id="KW-0067">ATP-binding</keyword>
<comment type="similarity">
    <text evidence="15">Belongs to the phosphofructokinase type A (PFKA) family. ATP-dependent PFK group I subfamily. Prokaryotic clade 'B1' sub-subfamily.</text>
</comment>
<evidence type="ECO:0000313" key="18">
    <source>
        <dbReference type="Proteomes" id="UP000657006"/>
    </source>
</evidence>
<feature type="binding site" evidence="15">
    <location>
        <position position="107"/>
    </location>
    <ligand>
        <name>Mg(2+)</name>
        <dbReference type="ChEBI" id="CHEBI:18420"/>
        <note>catalytic</note>
    </ligand>
</feature>
<dbReference type="HAMAP" id="MF_00339">
    <property type="entry name" value="Phosphofructokinase_I_B1"/>
    <property type="match status" value="1"/>
</dbReference>
<feature type="binding site" evidence="15">
    <location>
        <begin position="25"/>
        <end position="29"/>
    </location>
    <ligand>
        <name>ADP</name>
        <dbReference type="ChEBI" id="CHEBI:456216"/>
        <note>allosteric activator; ligand shared between dimeric partners</note>
    </ligand>
</feature>
<dbReference type="GO" id="GO:0061621">
    <property type="term" value="P:canonical glycolysis"/>
    <property type="evidence" value="ECO:0007669"/>
    <property type="project" value="TreeGrafter"/>
</dbReference>
<feature type="binding site" evidence="15">
    <location>
        <position position="166"/>
    </location>
    <ligand>
        <name>substrate</name>
        <note>ligand shared between dimeric partners</note>
    </ligand>
</feature>
<comment type="caution">
    <text evidence="15">Lacks conserved residue(s) required for the propagation of feature annotation.</text>
</comment>
<feature type="binding site" evidence="15">
    <location>
        <begin position="106"/>
        <end position="109"/>
    </location>
    <ligand>
        <name>ATP</name>
        <dbReference type="ChEBI" id="CHEBI:30616"/>
    </ligand>
</feature>
<feature type="binding site" evidence="15">
    <location>
        <position position="15"/>
    </location>
    <ligand>
        <name>ATP</name>
        <dbReference type="ChEBI" id="CHEBI:30616"/>
    </ligand>
</feature>
<evidence type="ECO:0000256" key="14">
    <source>
        <dbReference type="ARBA" id="ARBA00048070"/>
    </source>
</evidence>
<evidence type="ECO:0000256" key="4">
    <source>
        <dbReference type="ARBA" id="ARBA00004679"/>
    </source>
</evidence>
<dbReference type="Pfam" id="PF00365">
    <property type="entry name" value="PFK"/>
    <property type="match status" value="1"/>
</dbReference>
<dbReference type="EMBL" id="JACRSQ010000002">
    <property type="protein sequence ID" value="MBC8542438.1"/>
    <property type="molecule type" value="Genomic_DNA"/>
</dbReference>
<evidence type="ECO:0000313" key="17">
    <source>
        <dbReference type="EMBL" id="MBC8542438.1"/>
    </source>
</evidence>
<evidence type="ECO:0000256" key="7">
    <source>
        <dbReference type="ARBA" id="ARBA00022679"/>
    </source>
</evidence>
<keyword evidence="5 15" id="KW-0963">Cytoplasm</keyword>
<evidence type="ECO:0000256" key="11">
    <source>
        <dbReference type="ARBA" id="ARBA00022840"/>
    </source>
</evidence>
<evidence type="ECO:0000256" key="12">
    <source>
        <dbReference type="ARBA" id="ARBA00022842"/>
    </source>
</evidence>
<dbReference type="GO" id="GO:0070095">
    <property type="term" value="F:fructose-6-phosphate binding"/>
    <property type="evidence" value="ECO:0007669"/>
    <property type="project" value="TreeGrafter"/>
</dbReference>
<gene>
    <name evidence="15 17" type="primary">pfkA</name>
    <name evidence="17" type="ORF">H8730_02605</name>
</gene>
<comment type="function">
    <text evidence="2 15">Catalyzes the phosphorylation of D-fructose 6-phosphate to fructose 1,6-bisphosphate by ATP, the first committing step of glycolysis.</text>
</comment>
<feature type="binding site" description="in other chain" evidence="15">
    <location>
        <begin position="219"/>
        <end position="221"/>
    </location>
    <ligand>
        <name>ADP</name>
        <dbReference type="ChEBI" id="CHEBI:456216"/>
        <note>allosteric activator; ligand shared between dimeric partners</note>
    </ligand>
</feature>
<proteinExistence type="inferred from homology"/>
<dbReference type="EC" id="2.7.1.11" evidence="15"/>
<dbReference type="InterPro" id="IPR012828">
    <property type="entry name" value="PFKA_ATP_prok"/>
</dbReference>
<dbReference type="PIRSF" id="PIRSF000532">
    <property type="entry name" value="ATP_PFK_prok"/>
    <property type="match status" value="1"/>
</dbReference>
<dbReference type="GO" id="GO:0042802">
    <property type="term" value="F:identical protein binding"/>
    <property type="evidence" value="ECO:0007669"/>
    <property type="project" value="TreeGrafter"/>
</dbReference>
<dbReference type="FunFam" id="3.40.50.460:FF:000002">
    <property type="entry name" value="ATP-dependent 6-phosphofructokinase"/>
    <property type="match status" value="1"/>
</dbReference>
<feature type="binding site" description="in other chain" evidence="15">
    <location>
        <begin position="173"/>
        <end position="175"/>
    </location>
    <ligand>
        <name>substrate</name>
        <note>ligand shared between dimeric partners</note>
    </ligand>
</feature>
<comment type="subunit">
    <text evidence="15">Homotetramer.</text>
</comment>
<dbReference type="GO" id="GO:0048029">
    <property type="term" value="F:monosaccharide binding"/>
    <property type="evidence" value="ECO:0007669"/>
    <property type="project" value="TreeGrafter"/>
</dbReference>
<sequence length="326" mass="35199">MDKQIRTIGVLTSGGDAQGMNACIRAVTRSALNKGIRVMGIRKGYNGLLRGDIVEMTAGSVADIIHRGGTILYTARCPEFLEPDNQKRASEMCKVFGIDGLVVIGGDGSFRGAKDVSKFGINVVGIPGTIDLDIACTDYTIGFDSAVNVVMDAISRLRDTSASHERCSVVEVMGRHCGEIALWAGLATGADAIMIPEDKESADFERVVRIILENRARGKNHNIIIVSEGVGGSQELAKRIHEVTGIDSRTTILGHIQRGGRPTALDVKHASMMGVYAVELLAKGETDRVVAYKNGQYVDYDIDEALAMHRDVSMDIWKANVDISTY</sequence>
<evidence type="ECO:0000256" key="1">
    <source>
        <dbReference type="ARBA" id="ARBA00001946"/>
    </source>
</evidence>
<keyword evidence="9 15" id="KW-0547">Nucleotide-binding</keyword>
<evidence type="ECO:0000256" key="15">
    <source>
        <dbReference type="HAMAP-Rule" id="MF_00339"/>
    </source>
</evidence>
<comment type="activity regulation">
    <text evidence="15">Allosterically activated by ADP and other diphosphonucleosides, and allosterically inhibited by phosphoenolpyruvate.</text>
</comment>
<dbReference type="GO" id="GO:0005524">
    <property type="term" value="F:ATP binding"/>
    <property type="evidence" value="ECO:0007669"/>
    <property type="project" value="UniProtKB-UniRule"/>
</dbReference>
<dbReference type="PANTHER" id="PTHR13697:SF4">
    <property type="entry name" value="ATP-DEPENDENT 6-PHOSPHOFRUCTOKINASE"/>
    <property type="match status" value="1"/>
</dbReference>
<evidence type="ECO:0000259" key="16">
    <source>
        <dbReference type="Pfam" id="PF00365"/>
    </source>
</evidence>
<dbReference type="Gene3D" id="3.40.50.450">
    <property type="match status" value="1"/>
</dbReference>
<keyword evidence="6 15" id="KW-0021">Allosteric enzyme</keyword>
<feature type="binding site" description="in other chain" evidence="15">
    <location>
        <position position="158"/>
    </location>
    <ligand>
        <name>ADP</name>
        <dbReference type="ChEBI" id="CHEBI:456216"/>
        <note>allosteric activator; ligand shared between dimeric partners</note>
    </ligand>
</feature>
<evidence type="ECO:0000256" key="2">
    <source>
        <dbReference type="ARBA" id="ARBA00002659"/>
    </source>
</evidence>
<keyword evidence="7 15" id="KW-0808">Transferase</keyword>
<feature type="active site" description="Proton acceptor" evidence="15">
    <location>
        <position position="131"/>
    </location>
</feature>
<feature type="binding site" evidence="15">
    <location>
        <begin position="76"/>
        <end position="77"/>
    </location>
    <ligand>
        <name>ATP</name>
        <dbReference type="ChEBI" id="CHEBI:30616"/>
    </ligand>
</feature>
<dbReference type="InterPro" id="IPR000023">
    <property type="entry name" value="Phosphofructokinase_dom"/>
</dbReference>
<feature type="domain" description="Phosphofructokinase" evidence="16">
    <location>
        <begin position="8"/>
        <end position="281"/>
    </location>
</feature>
<keyword evidence="10 15" id="KW-0418">Kinase</keyword>
<dbReference type="GO" id="GO:0030388">
    <property type="term" value="P:fructose 1,6-bisphosphate metabolic process"/>
    <property type="evidence" value="ECO:0007669"/>
    <property type="project" value="TreeGrafter"/>
</dbReference>
<keyword evidence="8 15" id="KW-0479">Metal-binding</keyword>
<dbReference type="NCBIfam" id="NF002872">
    <property type="entry name" value="PRK03202.1"/>
    <property type="match status" value="1"/>
</dbReference>
<dbReference type="AlphaFoldDB" id="A0A926DNV2"/>
<reference evidence="17" key="1">
    <citation type="submission" date="2020-08" db="EMBL/GenBank/DDBJ databases">
        <title>Genome public.</title>
        <authorList>
            <person name="Liu C."/>
            <person name="Sun Q."/>
        </authorList>
    </citation>
    <scope>NUCLEOTIDE SEQUENCE</scope>
    <source>
        <strain evidence="17">NSJ-32</strain>
    </source>
</reference>
<name>A0A926DNV2_9FIRM</name>
<dbReference type="InterPro" id="IPR012003">
    <property type="entry name" value="ATP_PFK_prok-type"/>
</dbReference>